<dbReference type="FunFam" id="1.10.10.10:FF:000070">
    <property type="entry name" value="26S proteasome non-ATPase regulatory subunit 12"/>
    <property type="match status" value="1"/>
</dbReference>
<evidence type="ECO:0000256" key="2">
    <source>
        <dbReference type="ARBA" id="ARBA00022942"/>
    </source>
</evidence>
<proteinExistence type="inferred from homology"/>
<dbReference type="SMART" id="SM00088">
    <property type="entry name" value="PINT"/>
    <property type="match status" value="1"/>
</dbReference>
<dbReference type="EMBL" id="BLLK01000075">
    <property type="protein sequence ID" value="GFH61683.1"/>
    <property type="molecule type" value="Genomic_DNA"/>
</dbReference>
<accession>A0AAD3HG13</accession>
<organism evidence="4 5">
    <name type="scientific">Chaetoceros tenuissimus</name>
    <dbReference type="NCBI Taxonomy" id="426638"/>
    <lineage>
        <taxon>Eukaryota</taxon>
        <taxon>Sar</taxon>
        <taxon>Stramenopiles</taxon>
        <taxon>Ochrophyta</taxon>
        <taxon>Bacillariophyta</taxon>
        <taxon>Coscinodiscophyceae</taxon>
        <taxon>Chaetocerotophycidae</taxon>
        <taxon>Chaetocerotales</taxon>
        <taxon>Chaetocerotaceae</taxon>
        <taxon>Chaetoceros</taxon>
    </lineage>
</organism>
<gene>
    <name evidence="4" type="ORF">CTEN210_18159</name>
</gene>
<evidence type="ECO:0000256" key="1">
    <source>
        <dbReference type="ARBA" id="ARBA00006397"/>
    </source>
</evidence>
<dbReference type="GO" id="GO:0005737">
    <property type="term" value="C:cytoplasm"/>
    <property type="evidence" value="ECO:0007669"/>
    <property type="project" value="TreeGrafter"/>
</dbReference>
<comment type="caution">
    <text evidence="4">The sequence shown here is derived from an EMBL/GenBank/DDBJ whole genome shotgun (WGS) entry which is preliminary data.</text>
</comment>
<evidence type="ECO:0000313" key="4">
    <source>
        <dbReference type="EMBL" id="GFH61683.1"/>
    </source>
</evidence>
<name>A0AAD3HG13_9STRA</name>
<dbReference type="PROSITE" id="PS50250">
    <property type="entry name" value="PCI"/>
    <property type="match status" value="1"/>
</dbReference>
<dbReference type="InterPro" id="IPR036388">
    <property type="entry name" value="WH-like_DNA-bd_sf"/>
</dbReference>
<sequence>MASGKASGGELEEKIDLSIETSSIISNSQSLVKDSFNNLSQALALLASVEKKARVGNDAPSLIKICQASLSLCIECKNFEILKDTLLMLTSRRSQKLKAIECCVNQVMPLVCEGYAPVNTLDKNVRDDLLVTLRDITDGKIFLEAQRARLTRALAVIQEQDGDIAGAANVLQEVHVETYGSISKKEKVEFILEQMRLTLLKKDYVRAAIVGNKINQKALKEEEMKEYRIKYFELMVIYHSYMKDAFALSKDYHEIYLTKSSIGEDFENELKHAVLFLILAEYSNEQQHMLHVLKQDSNIENIEEFQTTISLLLTKEIIAYPLKQQATLTSLPAFMEMKEHWTKCLRTRIIQHNIRVVAGYYQRIQGSRLAQLLGLNGQELEQELSNMVSDGQVYAKIDRPNDVVRFKVKKSSEEVLSDWAEDLKELLTLVDRTSHLIQKEKMTK</sequence>
<dbReference type="Pfam" id="PF22241">
    <property type="entry name" value="PSMD12-CSN4_N"/>
    <property type="match status" value="1"/>
</dbReference>
<comment type="similarity">
    <text evidence="1">Belongs to the proteasome subunit p55 family.</text>
</comment>
<keyword evidence="5" id="KW-1185">Reference proteome</keyword>
<dbReference type="InterPro" id="IPR040896">
    <property type="entry name" value="RPN5_C"/>
</dbReference>
<reference evidence="4 5" key="1">
    <citation type="journal article" date="2021" name="Sci. Rep.">
        <title>The genome of the diatom Chaetoceros tenuissimus carries an ancient integrated fragment of an extant virus.</title>
        <authorList>
            <person name="Hongo Y."/>
            <person name="Kimura K."/>
            <person name="Takaki Y."/>
            <person name="Yoshida Y."/>
            <person name="Baba S."/>
            <person name="Kobayashi G."/>
            <person name="Nagasaki K."/>
            <person name="Hano T."/>
            <person name="Tomaru Y."/>
        </authorList>
    </citation>
    <scope>NUCLEOTIDE SEQUENCE [LARGE SCALE GENOMIC DNA]</scope>
    <source>
        <strain evidence="4 5">NIES-3715</strain>
    </source>
</reference>
<dbReference type="InterPro" id="IPR054559">
    <property type="entry name" value="PSMD12-CSN4-like_N"/>
</dbReference>
<dbReference type="PANTHER" id="PTHR10855:SF1">
    <property type="entry name" value="26S PROTEASOME NON-ATPASE REGULATORY SUBUNIT 12"/>
    <property type="match status" value="1"/>
</dbReference>
<dbReference type="Pfam" id="PF18098">
    <property type="entry name" value="RPN5_C"/>
    <property type="match status" value="1"/>
</dbReference>
<dbReference type="Gene3D" id="1.10.10.10">
    <property type="entry name" value="Winged helix-like DNA-binding domain superfamily/Winged helix DNA-binding domain"/>
    <property type="match status" value="1"/>
</dbReference>
<feature type="domain" description="PCI" evidence="3">
    <location>
        <begin position="226"/>
        <end position="411"/>
    </location>
</feature>
<dbReference type="InterPro" id="IPR036390">
    <property type="entry name" value="WH_DNA-bd_sf"/>
</dbReference>
<dbReference type="InterPro" id="IPR040134">
    <property type="entry name" value="PSMD12/CSN4"/>
</dbReference>
<dbReference type="SUPFAM" id="SSF46785">
    <property type="entry name" value="Winged helix' DNA-binding domain"/>
    <property type="match status" value="1"/>
</dbReference>
<dbReference type="PANTHER" id="PTHR10855">
    <property type="entry name" value="26S PROTEASOME NON-ATPASE REGULATORY SUBUNIT 12/COP9 SIGNALOSOME COMPLEX SUBUNIT 4"/>
    <property type="match status" value="1"/>
</dbReference>
<dbReference type="Proteomes" id="UP001054902">
    <property type="component" value="Unassembled WGS sequence"/>
</dbReference>
<dbReference type="GO" id="GO:0005634">
    <property type="term" value="C:nucleus"/>
    <property type="evidence" value="ECO:0007669"/>
    <property type="project" value="UniProtKB-ARBA"/>
</dbReference>
<dbReference type="AlphaFoldDB" id="A0AAD3HG13"/>
<evidence type="ECO:0000259" key="3">
    <source>
        <dbReference type="PROSITE" id="PS50250"/>
    </source>
</evidence>
<dbReference type="GO" id="GO:0008541">
    <property type="term" value="C:proteasome regulatory particle, lid subcomplex"/>
    <property type="evidence" value="ECO:0007669"/>
    <property type="project" value="TreeGrafter"/>
</dbReference>
<evidence type="ECO:0000313" key="5">
    <source>
        <dbReference type="Proteomes" id="UP001054902"/>
    </source>
</evidence>
<dbReference type="Pfam" id="PF01399">
    <property type="entry name" value="PCI"/>
    <property type="match status" value="1"/>
</dbReference>
<protein>
    <submittedName>
        <fullName evidence="4">Regulatory proteasome non-atpase subunit 5</fullName>
    </submittedName>
</protein>
<dbReference type="InterPro" id="IPR000717">
    <property type="entry name" value="PCI_dom"/>
</dbReference>
<keyword evidence="2 4" id="KW-0647">Proteasome</keyword>